<evidence type="ECO:0000313" key="2">
    <source>
        <dbReference type="EMBL" id="AKU16456.1"/>
    </source>
</evidence>
<comment type="cofactor">
    <cofactor evidence="1">
        <name>Mg(2+)</name>
        <dbReference type="ChEBI" id="CHEBI:18420"/>
    </cofactor>
</comment>
<dbReference type="STRING" id="571913.VV02_12235"/>
<dbReference type="Pfam" id="PF00459">
    <property type="entry name" value="Inositol_P"/>
    <property type="match status" value="1"/>
</dbReference>
<dbReference type="PATRIC" id="fig|571913.6.peg.2493"/>
<keyword evidence="3" id="KW-1185">Reference proteome</keyword>
<feature type="binding site" evidence="1">
    <location>
        <position position="84"/>
    </location>
    <ligand>
        <name>Mg(2+)</name>
        <dbReference type="ChEBI" id="CHEBI:18420"/>
        <label>1</label>
        <note>catalytic</note>
    </ligand>
</feature>
<dbReference type="AlphaFoldDB" id="A0A0K1JIC5"/>
<evidence type="ECO:0000256" key="1">
    <source>
        <dbReference type="PIRSR" id="PIRSR600760-2"/>
    </source>
</evidence>
<accession>A0A0K1JIC5</accession>
<organism evidence="2 3">
    <name type="scientific">Luteipulveratus mongoliensis</name>
    <dbReference type="NCBI Taxonomy" id="571913"/>
    <lineage>
        <taxon>Bacteria</taxon>
        <taxon>Bacillati</taxon>
        <taxon>Actinomycetota</taxon>
        <taxon>Actinomycetes</taxon>
        <taxon>Micrococcales</taxon>
        <taxon>Dermacoccaceae</taxon>
        <taxon>Luteipulveratus</taxon>
    </lineage>
</organism>
<proteinExistence type="predicted"/>
<dbReference type="GO" id="GO:0046872">
    <property type="term" value="F:metal ion binding"/>
    <property type="evidence" value="ECO:0007669"/>
    <property type="project" value="UniProtKB-KW"/>
</dbReference>
<dbReference type="GO" id="GO:0006020">
    <property type="term" value="P:inositol metabolic process"/>
    <property type="evidence" value="ECO:0007669"/>
    <property type="project" value="TreeGrafter"/>
</dbReference>
<dbReference type="Gene3D" id="3.40.190.80">
    <property type="match status" value="1"/>
</dbReference>
<dbReference type="CDD" id="cd01637">
    <property type="entry name" value="IMPase_like"/>
    <property type="match status" value="1"/>
</dbReference>
<evidence type="ECO:0000313" key="3">
    <source>
        <dbReference type="Proteomes" id="UP000066480"/>
    </source>
</evidence>
<dbReference type="InterPro" id="IPR000760">
    <property type="entry name" value="Inositol_monophosphatase-like"/>
</dbReference>
<reference evidence="2 3" key="1">
    <citation type="submission" date="2015-03" db="EMBL/GenBank/DDBJ databases">
        <title>Luteipulveratus halotolerans sp. nov., a novel actinobacterium (Dermacoccaceae) from Sarawak, Malaysia.</title>
        <authorList>
            <person name="Juboi H."/>
            <person name="Basik A."/>
            <person name="Shamsul S.S."/>
            <person name="Arnold P."/>
            <person name="Schmitt E.K."/>
            <person name="Sanglier J.-J."/>
            <person name="Yeo T."/>
        </authorList>
    </citation>
    <scope>NUCLEOTIDE SEQUENCE [LARGE SCALE GENOMIC DNA]</scope>
    <source>
        <strain evidence="2 3">MN07-A0370</strain>
    </source>
</reference>
<dbReference type="Gene3D" id="3.30.540.10">
    <property type="entry name" value="Fructose-1,6-Bisphosphatase, subunit A, domain 1"/>
    <property type="match status" value="1"/>
</dbReference>
<dbReference type="GO" id="GO:0008934">
    <property type="term" value="F:inositol monophosphate 1-phosphatase activity"/>
    <property type="evidence" value="ECO:0007669"/>
    <property type="project" value="TreeGrafter"/>
</dbReference>
<sequence length="267" mass="27967">MNLSDSALARTAAEAGAAIVRSRYGATLTRIAKSPNDFATDADIDAERVILDVVRSHRPLDALVAEESGQSGQSGAGDRTWLIDPLCGTLNFAAETPLAAVNVALRAHGRVDVAAVADPISGEIFWTDEGRAVLRRDGSDEPIAPNAQSLIVDINIDAPFPNGATFRAADLLGDNAFLDIFRPRVISSTLAVAWVAAGRRAAYVTDGDLRDNVHFSAGIALCQAAGCVVTDLHGAPLGAEVNGLVVAADHSTHEALLGLIRSRSRRS</sequence>
<keyword evidence="1" id="KW-0479">Metal-binding</keyword>
<name>A0A0K1JIC5_9MICO</name>
<dbReference type="OrthoDB" id="9772456at2"/>
<feature type="binding site" evidence="1">
    <location>
        <position position="86"/>
    </location>
    <ligand>
        <name>Mg(2+)</name>
        <dbReference type="ChEBI" id="CHEBI:18420"/>
        <label>1</label>
        <note>catalytic</note>
    </ligand>
</feature>
<dbReference type="PANTHER" id="PTHR20854:SF4">
    <property type="entry name" value="INOSITOL-1-MONOPHOSPHATASE-RELATED"/>
    <property type="match status" value="1"/>
</dbReference>
<dbReference type="KEGG" id="lmoi:VV02_12235"/>
<keyword evidence="1" id="KW-0460">Magnesium</keyword>
<dbReference type="RefSeq" id="WP_052591794.1">
    <property type="nucleotide sequence ID" value="NZ_CP011112.1"/>
</dbReference>
<dbReference type="GO" id="GO:0007165">
    <property type="term" value="P:signal transduction"/>
    <property type="evidence" value="ECO:0007669"/>
    <property type="project" value="TreeGrafter"/>
</dbReference>
<gene>
    <name evidence="2" type="ORF">VV02_12235</name>
</gene>
<dbReference type="EMBL" id="CP011112">
    <property type="protein sequence ID" value="AKU16456.1"/>
    <property type="molecule type" value="Genomic_DNA"/>
</dbReference>
<dbReference type="PRINTS" id="PR00377">
    <property type="entry name" value="IMPHPHTASES"/>
</dbReference>
<feature type="binding site" evidence="1">
    <location>
        <position position="66"/>
    </location>
    <ligand>
        <name>Mg(2+)</name>
        <dbReference type="ChEBI" id="CHEBI:18420"/>
        <label>1</label>
        <note>catalytic</note>
    </ligand>
</feature>
<protein>
    <submittedName>
        <fullName evidence="2">Phosphatase</fullName>
    </submittedName>
</protein>
<dbReference type="Proteomes" id="UP000066480">
    <property type="component" value="Chromosome"/>
</dbReference>
<dbReference type="PANTHER" id="PTHR20854">
    <property type="entry name" value="INOSITOL MONOPHOSPHATASE"/>
    <property type="match status" value="1"/>
</dbReference>
<dbReference type="SUPFAM" id="SSF56655">
    <property type="entry name" value="Carbohydrate phosphatase"/>
    <property type="match status" value="1"/>
</dbReference>